<comment type="similarity">
    <text evidence="1">Belongs to the CEP170 family.</text>
</comment>
<feature type="region of interest" description="Disordered" evidence="2">
    <location>
        <begin position="356"/>
        <end position="405"/>
    </location>
</feature>
<accession>A0A7L0NNQ1</accession>
<feature type="region of interest" description="Disordered" evidence="2">
    <location>
        <begin position="1445"/>
        <end position="1480"/>
    </location>
</feature>
<feature type="compositionally biased region" description="Polar residues" evidence="2">
    <location>
        <begin position="1239"/>
        <end position="1254"/>
    </location>
</feature>
<feature type="region of interest" description="Disordered" evidence="2">
    <location>
        <begin position="174"/>
        <end position="207"/>
    </location>
</feature>
<evidence type="ECO:0000256" key="2">
    <source>
        <dbReference type="SAM" id="MobiDB-lite"/>
    </source>
</evidence>
<feature type="region of interest" description="Disordered" evidence="2">
    <location>
        <begin position="633"/>
        <end position="659"/>
    </location>
</feature>
<feature type="compositionally biased region" description="Polar residues" evidence="2">
    <location>
        <begin position="427"/>
        <end position="440"/>
    </location>
</feature>
<feature type="region of interest" description="Disordered" evidence="2">
    <location>
        <begin position="999"/>
        <end position="1370"/>
    </location>
</feature>
<dbReference type="Proteomes" id="UP000520463">
    <property type="component" value="Unassembled WGS sequence"/>
</dbReference>
<name>A0A7L0NNQ1_9PASS</name>
<dbReference type="EMBL" id="VXAU01004102">
    <property type="protein sequence ID" value="NXK94252.1"/>
    <property type="molecule type" value="Genomic_DNA"/>
</dbReference>
<feature type="compositionally biased region" description="Polar residues" evidence="2">
    <location>
        <begin position="587"/>
        <end position="596"/>
    </location>
</feature>
<feature type="compositionally biased region" description="Polar residues" evidence="2">
    <location>
        <begin position="1023"/>
        <end position="1038"/>
    </location>
</feature>
<feature type="compositionally biased region" description="Polar residues" evidence="2">
    <location>
        <begin position="1202"/>
        <end position="1216"/>
    </location>
</feature>
<feature type="compositionally biased region" description="Polar residues" evidence="2">
    <location>
        <begin position="476"/>
        <end position="487"/>
    </location>
</feature>
<feature type="compositionally biased region" description="Basic and acidic residues" evidence="2">
    <location>
        <begin position="1457"/>
        <end position="1480"/>
    </location>
</feature>
<feature type="compositionally biased region" description="Basic and acidic residues" evidence="2">
    <location>
        <begin position="489"/>
        <end position="498"/>
    </location>
</feature>
<dbReference type="InterPro" id="IPR000253">
    <property type="entry name" value="FHA_dom"/>
</dbReference>
<evidence type="ECO:0000259" key="3">
    <source>
        <dbReference type="PROSITE" id="PS50006"/>
    </source>
</evidence>
<feature type="region of interest" description="Disordered" evidence="2">
    <location>
        <begin position="783"/>
        <end position="837"/>
    </location>
</feature>
<feature type="compositionally biased region" description="Polar residues" evidence="2">
    <location>
        <begin position="917"/>
        <end position="936"/>
    </location>
</feature>
<feature type="compositionally biased region" description="Low complexity" evidence="2">
    <location>
        <begin position="999"/>
        <end position="1009"/>
    </location>
</feature>
<feature type="compositionally biased region" description="Polar residues" evidence="2">
    <location>
        <begin position="643"/>
        <end position="659"/>
    </location>
</feature>
<evidence type="ECO:0000313" key="5">
    <source>
        <dbReference type="Proteomes" id="UP000520463"/>
    </source>
</evidence>
<feature type="compositionally biased region" description="Low complexity" evidence="2">
    <location>
        <begin position="500"/>
        <end position="511"/>
    </location>
</feature>
<dbReference type="PANTHER" id="PTHR15715">
    <property type="entry name" value="CENTROSOMAL PROTEIN OF 170 KDA"/>
    <property type="match status" value="1"/>
</dbReference>
<keyword evidence="5" id="KW-1185">Reference proteome</keyword>
<feature type="compositionally biased region" description="Low complexity" evidence="2">
    <location>
        <begin position="1274"/>
        <end position="1300"/>
    </location>
</feature>
<feature type="non-terminal residue" evidence="4">
    <location>
        <position position="1648"/>
    </location>
</feature>
<evidence type="ECO:0000313" key="4">
    <source>
        <dbReference type="EMBL" id="NXK94252.1"/>
    </source>
</evidence>
<feature type="region of interest" description="Disordered" evidence="2">
    <location>
        <begin position="699"/>
        <end position="748"/>
    </location>
</feature>
<feature type="compositionally biased region" description="Polar residues" evidence="2">
    <location>
        <begin position="699"/>
        <end position="708"/>
    </location>
</feature>
<dbReference type="Pfam" id="PF15308">
    <property type="entry name" value="CEP170_C"/>
    <property type="match status" value="1"/>
</dbReference>
<comment type="caution">
    <text evidence="4">The sequence shown here is derived from an EMBL/GenBank/DDBJ whole genome shotgun (WGS) entry which is preliminary data.</text>
</comment>
<feature type="compositionally biased region" description="Low complexity" evidence="2">
    <location>
        <begin position="1405"/>
        <end position="1422"/>
    </location>
</feature>
<proteinExistence type="inferred from homology"/>
<organism evidence="4 5">
    <name type="scientific">Formicarius rufipectus</name>
    <dbReference type="NCBI Taxonomy" id="1118560"/>
    <lineage>
        <taxon>Eukaryota</taxon>
        <taxon>Metazoa</taxon>
        <taxon>Chordata</taxon>
        <taxon>Craniata</taxon>
        <taxon>Vertebrata</taxon>
        <taxon>Euteleostomi</taxon>
        <taxon>Archelosauria</taxon>
        <taxon>Archosauria</taxon>
        <taxon>Dinosauria</taxon>
        <taxon>Saurischia</taxon>
        <taxon>Theropoda</taxon>
        <taxon>Coelurosauria</taxon>
        <taxon>Aves</taxon>
        <taxon>Neognathae</taxon>
        <taxon>Neoaves</taxon>
        <taxon>Telluraves</taxon>
        <taxon>Australaves</taxon>
        <taxon>Passeriformes</taxon>
        <taxon>Formicariidae</taxon>
        <taxon>Formicarius</taxon>
    </lineage>
</organism>
<protein>
    <submittedName>
        <fullName evidence="4">C170B protein</fullName>
    </submittedName>
</protein>
<feature type="compositionally biased region" description="Polar residues" evidence="2">
    <location>
        <begin position="1055"/>
        <end position="1066"/>
    </location>
</feature>
<dbReference type="InterPro" id="IPR029300">
    <property type="entry name" value="CEP170_C"/>
</dbReference>
<feature type="compositionally biased region" description="Basic and acidic residues" evidence="2">
    <location>
        <begin position="794"/>
        <end position="824"/>
    </location>
</feature>
<dbReference type="InterPro" id="IPR008984">
    <property type="entry name" value="SMAD_FHA_dom_sf"/>
</dbReference>
<dbReference type="PROSITE" id="PS50006">
    <property type="entry name" value="FHA_DOMAIN"/>
    <property type="match status" value="1"/>
</dbReference>
<feature type="region of interest" description="Disordered" evidence="2">
    <location>
        <begin position="424"/>
        <end position="604"/>
    </location>
</feature>
<feature type="region of interest" description="Disordered" evidence="2">
    <location>
        <begin position="1403"/>
        <end position="1428"/>
    </location>
</feature>
<feature type="region of interest" description="Disordered" evidence="2">
    <location>
        <begin position="917"/>
        <end position="958"/>
    </location>
</feature>
<dbReference type="SMART" id="SM00240">
    <property type="entry name" value="FHA"/>
    <property type="match status" value="1"/>
</dbReference>
<feature type="compositionally biased region" description="Polar residues" evidence="2">
    <location>
        <begin position="1154"/>
        <end position="1176"/>
    </location>
</feature>
<dbReference type="Pfam" id="PF00498">
    <property type="entry name" value="FHA"/>
    <property type="match status" value="1"/>
</dbReference>
<feature type="compositionally biased region" description="Basic and acidic residues" evidence="2">
    <location>
        <begin position="185"/>
        <end position="207"/>
    </location>
</feature>
<dbReference type="SUPFAM" id="SSF49879">
    <property type="entry name" value="SMAD/FHA domain"/>
    <property type="match status" value="1"/>
</dbReference>
<gene>
    <name evidence="4" type="primary">Cep170b</name>
    <name evidence="4" type="ORF">FORRUF_R05283</name>
</gene>
<sequence>MSVTSWFLVSSTGIRHRLPREMIFVGRDDCELMLQSRSVDKQHAVINYDKEKDEHWVKDLGSLNGTFVNDVRIPDQKYITLKLNDVIRFGYDILPLPYVPMNNLLMGMRGSLLLVSLQHEKYTSQLQMNYKGTAMKRVEQPMEHGVYTESPQAKLEKGERKAITETNTYRTPLYGQPSWWGEDDTNNKEDRRQEEHYSERSKEITQHEEELNGNISTYRDAQEQSVFAFRREPSYFEIPTKEFQQPSKSPETQVHEIPTKDVDAVVAPVVQSHASFTIEFDDGTPGKIKIKDHVTKFSLRQRRPYSKEPAHSEVMSAESKVADWLVQNDPSLMRCQSAGDDVYSTKSDLPVHVRTLKGNRHEDGTQSDSEDPVAPKVEKELPAGSERPTEQTRLQRQMRRDPHEMLHNKQAFVIEFFEDTPRKKRSQSFTHSAHSSQSDTDLGLKNKVEKRKNTSLVEKLGNSVPPSHLAAPAGKPSNNSCGTQRASSFKREKTEDRINSSSSSASRASARTYGSVGRKSKMAQDFMAEYLRETAQSGKASPEKPTPLPMPVAPHVVISSEPESASAPPPEVKSAQGRRNDEEDSVSETGTYTIETESQDKEVEEARKMIDQVFGVLESPEFSRISSAFRPIIKGEKDDSSSHQHLISENGTSQKSPLLQALSSKAVSGSQAEAQVWAMSAASQGSQKWVSRWASLADSYSESGSAPGQESGVAPKPGEPENSVPLRTRRLLPQLPPSDKSDSPTPTVLVCQESYSEVTKRTIVKDHCVEAYGDPSSRLFIQEDLDPDSLSDASRSDDGFSMEKGKKYKENNKMLEQTGKDNRSESQQAGASRISHVRAVSEPVSTSFYIGDDSSDVGVPSKLSLSVSHARADKDIKDQEFSFKCAGTPVPGKPPVKDVSAYINSAGKVVISLHQSLSQDQENTSGKETASFVRQESFTKDKSSSGVPQNKLPHISSHPLLKDLEAVRSTHMDFSQETHLLLKDTETALAALEAKLLSQSQQLESSETAGQLEDSLSGDSDVDTASTVSLVSGKNIPTSAPKRKVVASLQKEKSSSTPSIQDQGGQPSARDRLTEKRKTQAPEVSNHAEAAKRFQMKRSAGTRGSLDFTDDERSSSVPYLPAPDAVVSDHEHSVTRPVPRRKPYTQASKEDQSKTTSNVQKIQQVLTRSNSLSTPRPTRASKLRRARLGDASDNECVDAEKTASNPETTTQGPKQPTETKKLSRLDILAMPRKRAGSFTVPSDSETAQSRTGFSGRSAESYRKTGVSEVRAAARKTAAAASAKQPLSRTRSSSVKYSSSSSKRRPQGSDYTSTSEEEYGSNHSSPKHKRSHTSTATQTPRIRGSGLGKQKHNGRETDDDEDFDDHPDPYNFMAQTAEIAEIARLSQTLVKDVAILAREIHDVAGDGDSQSSSGTGPSTSLSSVPNTPASTISAREELVQHIPEASLNYQKVPPGSVELKDFDQNMNDNREEDPSRKTRTRNREEAGHLFLYFVIFDNLMLNPVSQLSHTIRENTENLAEKMKILFQNSEKTWEEMEAKINSENEVPILKTSNKEISSILKELRRVQKQLEVINAIIDPTGNLDVVASNKASAAAKQSTAVKVRTANNSGSTLETLSPAQMRTYTQKSNCGSSSLQDSNFIPDGEKYVI</sequence>
<feature type="non-terminal residue" evidence="4">
    <location>
        <position position="1"/>
    </location>
</feature>
<feature type="compositionally biased region" description="Basic and acidic residues" evidence="2">
    <location>
        <begin position="633"/>
        <end position="642"/>
    </location>
</feature>
<dbReference type="OrthoDB" id="444265at2759"/>
<feature type="domain" description="FHA" evidence="3">
    <location>
        <begin position="23"/>
        <end position="73"/>
    </location>
</feature>
<dbReference type="PANTHER" id="PTHR15715:SF18">
    <property type="entry name" value="CENTROSOMAL PROTEIN OF 170 KDA PROTEIN B"/>
    <property type="match status" value="1"/>
</dbReference>
<dbReference type="InterPro" id="IPR051176">
    <property type="entry name" value="Cent_Immune-Sig_Mod"/>
</dbReference>
<feature type="compositionally biased region" description="Basic and acidic residues" evidence="2">
    <location>
        <begin position="1069"/>
        <end position="1080"/>
    </location>
</feature>
<evidence type="ECO:0000256" key="1">
    <source>
        <dbReference type="ARBA" id="ARBA00010436"/>
    </source>
</evidence>
<reference evidence="4 5" key="1">
    <citation type="submission" date="2019-09" db="EMBL/GenBank/DDBJ databases">
        <title>Bird 10,000 Genomes (B10K) Project - Family phase.</title>
        <authorList>
            <person name="Zhang G."/>
        </authorList>
    </citation>
    <scope>NUCLEOTIDE SEQUENCE [LARGE SCALE GENOMIC DNA]</scope>
    <source>
        <strain evidence="4">B10K-DU-001-43</strain>
        <tissue evidence="4">Muscle</tissue>
    </source>
</reference>
<dbReference type="Gene3D" id="2.60.200.20">
    <property type="match status" value="1"/>
</dbReference>